<dbReference type="EMBL" id="GBXM01050345">
    <property type="protein sequence ID" value="JAH58232.1"/>
    <property type="molecule type" value="Transcribed_RNA"/>
</dbReference>
<name>A0A0E9TXQ7_ANGAN</name>
<accession>A0A0E9TXQ7</accession>
<reference evidence="1" key="1">
    <citation type="submission" date="2014-11" db="EMBL/GenBank/DDBJ databases">
        <authorList>
            <person name="Amaro Gonzalez C."/>
        </authorList>
    </citation>
    <scope>NUCLEOTIDE SEQUENCE</scope>
</reference>
<sequence length="39" mass="4372">MANVKYQSSVFISGTTFCNISVKSDILLLNHLSFSLHQK</sequence>
<proteinExistence type="predicted"/>
<reference evidence="1" key="2">
    <citation type="journal article" date="2015" name="Fish Shellfish Immunol.">
        <title>Early steps in the European eel (Anguilla anguilla)-Vibrio vulnificus interaction in the gills: Role of the RtxA13 toxin.</title>
        <authorList>
            <person name="Callol A."/>
            <person name="Pajuelo D."/>
            <person name="Ebbesson L."/>
            <person name="Teles M."/>
            <person name="MacKenzie S."/>
            <person name="Amaro C."/>
        </authorList>
    </citation>
    <scope>NUCLEOTIDE SEQUENCE</scope>
</reference>
<evidence type="ECO:0000313" key="1">
    <source>
        <dbReference type="EMBL" id="JAH58232.1"/>
    </source>
</evidence>
<protein>
    <submittedName>
        <fullName evidence="1">Uncharacterized protein</fullName>
    </submittedName>
</protein>
<organism evidence="1">
    <name type="scientific">Anguilla anguilla</name>
    <name type="common">European freshwater eel</name>
    <name type="synonym">Muraena anguilla</name>
    <dbReference type="NCBI Taxonomy" id="7936"/>
    <lineage>
        <taxon>Eukaryota</taxon>
        <taxon>Metazoa</taxon>
        <taxon>Chordata</taxon>
        <taxon>Craniata</taxon>
        <taxon>Vertebrata</taxon>
        <taxon>Euteleostomi</taxon>
        <taxon>Actinopterygii</taxon>
        <taxon>Neopterygii</taxon>
        <taxon>Teleostei</taxon>
        <taxon>Anguilliformes</taxon>
        <taxon>Anguillidae</taxon>
        <taxon>Anguilla</taxon>
    </lineage>
</organism>
<dbReference type="AlphaFoldDB" id="A0A0E9TXQ7"/>